<protein>
    <recommendedName>
        <fullName evidence="3">XRE family transcriptional regulator</fullName>
    </recommendedName>
</protein>
<sequence>MDKTHQVKLAELKAHTGMSEVALSRHLQISQPTVNRILNGQGDCKGSTLVAIDRMHAEVFGRPLAA</sequence>
<dbReference type="CDD" id="cd00093">
    <property type="entry name" value="HTH_XRE"/>
    <property type="match status" value="1"/>
</dbReference>
<dbReference type="Pfam" id="PF13560">
    <property type="entry name" value="HTH_31"/>
    <property type="match status" value="1"/>
</dbReference>
<accession>A0ABM8XC49</accession>
<organism evidence="1 2">
    <name type="scientific">Cupriavidus pampae</name>
    <dbReference type="NCBI Taxonomy" id="659251"/>
    <lineage>
        <taxon>Bacteria</taxon>
        <taxon>Pseudomonadati</taxon>
        <taxon>Pseudomonadota</taxon>
        <taxon>Betaproteobacteria</taxon>
        <taxon>Burkholderiales</taxon>
        <taxon>Burkholderiaceae</taxon>
        <taxon>Cupriavidus</taxon>
    </lineage>
</organism>
<dbReference type="EMBL" id="CAJZAG010000007">
    <property type="protein sequence ID" value="CAG9177647.1"/>
    <property type="molecule type" value="Genomic_DNA"/>
</dbReference>
<dbReference type="Gene3D" id="1.10.260.40">
    <property type="entry name" value="lambda repressor-like DNA-binding domains"/>
    <property type="match status" value="1"/>
</dbReference>
<dbReference type="SUPFAM" id="SSF47413">
    <property type="entry name" value="lambda repressor-like DNA-binding domains"/>
    <property type="match status" value="1"/>
</dbReference>
<dbReference type="InterPro" id="IPR010982">
    <property type="entry name" value="Lambda_DNA-bd_dom_sf"/>
</dbReference>
<gene>
    <name evidence="1" type="ORF">LMG32289_03865</name>
</gene>
<evidence type="ECO:0008006" key="3">
    <source>
        <dbReference type="Google" id="ProtNLM"/>
    </source>
</evidence>
<dbReference type="InterPro" id="IPR001387">
    <property type="entry name" value="Cro/C1-type_HTH"/>
</dbReference>
<name>A0ABM8XC49_9BURK</name>
<comment type="caution">
    <text evidence="1">The sequence shown here is derived from an EMBL/GenBank/DDBJ whole genome shotgun (WGS) entry which is preliminary data.</text>
</comment>
<proteinExistence type="predicted"/>
<dbReference type="Proteomes" id="UP000706525">
    <property type="component" value="Unassembled WGS sequence"/>
</dbReference>
<keyword evidence="2" id="KW-1185">Reference proteome</keyword>
<dbReference type="RefSeq" id="WP_223991156.1">
    <property type="nucleotide sequence ID" value="NZ_CAJZAG010000007.1"/>
</dbReference>
<evidence type="ECO:0000313" key="2">
    <source>
        <dbReference type="Proteomes" id="UP000706525"/>
    </source>
</evidence>
<reference evidence="1 2" key="1">
    <citation type="submission" date="2021-08" db="EMBL/GenBank/DDBJ databases">
        <authorList>
            <person name="Peeters C."/>
        </authorList>
    </citation>
    <scope>NUCLEOTIDE SEQUENCE [LARGE SCALE GENOMIC DNA]</scope>
    <source>
        <strain evidence="1 2">LMG 32289</strain>
    </source>
</reference>
<evidence type="ECO:0000313" key="1">
    <source>
        <dbReference type="EMBL" id="CAG9177647.1"/>
    </source>
</evidence>